<organism evidence="7 9">
    <name type="scientific">Providencia huashanensis</name>
    <dbReference type="NCBI Taxonomy" id="3037798"/>
    <lineage>
        <taxon>Bacteria</taxon>
        <taxon>Pseudomonadati</taxon>
        <taxon>Pseudomonadota</taxon>
        <taxon>Gammaproteobacteria</taxon>
        <taxon>Enterobacterales</taxon>
        <taxon>Morganellaceae</taxon>
        <taxon>Providencia</taxon>
    </lineage>
</organism>
<comment type="caution">
    <text evidence="7">The sequence shown here is derived from an EMBL/GenBank/DDBJ whole genome shotgun (WGS) entry which is preliminary data.</text>
</comment>
<keyword evidence="3 5" id="KW-1133">Transmembrane helix</keyword>
<reference evidence="8" key="2">
    <citation type="submission" date="2023-07" db="EMBL/GenBank/DDBJ databases">
        <authorList>
            <person name="Yang W."/>
            <person name="Chen J."/>
            <person name="Ji P."/>
            <person name="Hu F."/>
        </authorList>
    </citation>
    <scope>NUCLEOTIDE SEQUENCE</scope>
    <source>
        <strain evidence="8">CRE-138-0111</strain>
    </source>
</reference>
<protein>
    <submittedName>
        <fullName evidence="7">DUF202 domain-containing protein</fullName>
    </submittedName>
</protein>
<dbReference type="AlphaFoldDB" id="A0AA42FEM8"/>
<evidence type="ECO:0000256" key="3">
    <source>
        <dbReference type="ARBA" id="ARBA00022989"/>
    </source>
</evidence>
<proteinExistence type="predicted"/>
<dbReference type="GO" id="GO:0012505">
    <property type="term" value="C:endomembrane system"/>
    <property type="evidence" value="ECO:0007669"/>
    <property type="project" value="UniProtKB-SubCell"/>
</dbReference>
<evidence type="ECO:0000313" key="9">
    <source>
        <dbReference type="Proteomes" id="UP001156701"/>
    </source>
</evidence>
<reference evidence="7" key="1">
    <citation type="submission" date="2023-03" db="EMBL/GenBank/DDBJ databases">
        <title>a new species belonging to Providencia genus.</title>
        <authorList>
            <person name="Yang W."/>
            <person name="Hu F."/>
            <person name="Shen S."/>
            <person name="Ding L."/>
            <person name="Yin D."/>
        </authorList>
    </citation>
    <scope>NUCLEOTIDE SEQUENCE</scope>
    <source>
        <strain evidence="7">CRE-3FA-0001</strain>
    </source>
</reference>
<dbReference type="EMBL" id="JAUQTG010000004">
    <property type="protein sequence ID" value="MDO7856510.1"/>
    <property type="molecule type" value="Genomic_DNA"/>
</dbReference>
<evidence type="ECO:0000256" key="5">
    <source>
        <dbReference type="SAM" id="Phobius"/>
    </source>
</evidence>
<dbReference type="Pfam" id="PF02656">
    <property type="entry name" value="DUF202"/>
    <property type="match status" value="1"/>
</dbReference>
<evidence type="ECO:0000313" key="7">
    <source>
        <dbReference type="EMBL" id="MDG4695233.1"/>
    </source>
</evidence>
<evidence type="ECO:0000256" key="1">
    <source>
        <dbReference type="ARBA" id="ARBA00004127"/>
    </source>
</evidence>
<evidence type="ECO:0000256" key="2">
    <source>
        <dbReference type="ARBA" id="ARBA00022692"/>
    </source>
</evidence>
<evidence type="ECO:0000313" key="8">
    <source>
        <dbReference type="EMBL" id="MDO7856510.1"/>
    </source>
</evidence>
<gene>
    <name evidence="7" type="ORF">P7V44_03145</name>
    <name evidence="8" type="ORF">Q5E86_09100</name>
</gene>
<feature type="domain" description="DUF202" evidence="6">
    <location>
        <begin position="3"/>
        <end position="61"/>
    </location>
</feature>
<sequence>MRDPGLQPERTQQAWSRTLLVLALNILLFLRSGLLNHSYLMLTAAAAGALLFLIITFKRHNASTSPKIGLKINNSIFLFFASYTLIFMSFMLIIKILST</sequence>
<keyword evidence="2 5" id="KW-0812">Transmembrane</keyword>
<name>A0AA42FEM8_9GAMM</name>
<feature type="transmembrane region" description="Helical" evidence="5">
    <location>
        <begin position="14"/>
        <end position="33"/>
    </location>
</feature>
<dbReference type="RefSeq" id="WP_131680145.1">
    <property type="nucleotide sequence ID" value="NZ_JARRYG010000002.1"/>
</dbReference>
<evidence type="ECO:0000256" key="4">
    <source>
        <dbReference type="ARBA" id="ARBA00023136"/>
    </source>
</evidence>
<evidence type="ECO:0000313" key="10">
    <source>
        <dbReference type="Proteomes" id="UP001176478"/>
    </source>
</evidence>
<dbReference type="Proteomes" id="UP001156701">
    <property type="component" value="Unassembled WGS sequence"/>
</dbReference>
<reference evidence="8" key="3">
    <citation type="journal article" date="2024" name="Int. J. Antimicrob. Agents">
        <title>Identification of a novel Providencia species showing multi-drug-resistant in three patients with hospital-acquired infection.</title>
        <authorList>
            <person name="Yang W."/>
            <person name="Chen J."/>
            <person name="Yang F."/>
            <person name="Ji P."/>
            <person name="Shen S."/>
            <person name="Yin D."/>
            <person name="Hu F."/>
        </authorList>
    </citation>
    <scope>NUCLEOTIDE SEQUENCE</scope>
    <source>
        <strain evidence="8">CRE-138-0111</strain>
    </source>
</reference>
<dbReference type="Proteomes" id="UP001176478">
    <property type="component" value="Unassembled WGS sequence"/>
</dbReference>
<accession>A0AA42FEM8</accession>
<feature type="transmembrane region" description="Helical" evidence="5">
    <location>
        <begin position="39"/>
        <end position="57"/>
    </location>
</feature>
<feature type="transmembrane region" description="Helical" evidence="5">
    <location>
        <begin position="77"/>
        <end position="97"/>
    </location>
</feature>
<keyword evidence="4 5" id="KW-0472">Membrane</keyword>
<comment type="subcellular location">
    <subcellularLocation>
        <location evidence="1">Endomembrane system</location>
        <topology evidence="1">Multi-pass membrane protein</topology>
    </subcellularLocation>
</comment>
<dbReference type="InterPro" id="IPR003807">
    <property type="entry name" value="DUF202"/>
</dbReference>
<dbReference type="EMBL" id="JARRYG010000002">
    <property type="protein sequence ID" value="MDG4695233.1"/>
    <property type="molecule type" value="Genomic_DNA"/>
</dbReference>
<evidence type="ECO:0000259" key="6">
    <source>
        <dbReference type="Pfam" id="PF02656"/>
    </source>
</evidence>
<keyword evidence="10" id="KW-1185">Reference proteome</keyword>